<dbReference type="AlphaFoldDB" id="A0AAD7UI49"/>
<protein>
    <submittedName>
        <fullName evidence="2">Uncharacterized protein</fullName>
    </submittedName>
</protein>
<sequence>MRFFRAILLNTPSAAAALVINSAAKMAIVVDPFCLRQFDPASGKTPFIPMSVAEFEAKVNELYDDDNKLTDGYAPFCKHLFVPNFAGCESNVVAITAENEHLLRSGYVARTDAELPVLERWFPKTEFPTTPKAKFLDLILYSRDQINKENEAMGASPNPATAPWGIVSVKAQDVDSELPMTPITVMRNALGKDQGGSGVPLDPAAYRASVAYWKAHAPLR</sequence>
<reference evidence="2" key="1">
    <citation type="submission" date="2023-01" db="EMBL/GenBank/DDBJ databases">
        <title>Metagenome sequencing of chrysophaentin producing Chrysophaeum taylorii.</title>
        <authorList>
            <person name="Davison J."/>
            <person name="Bewley C."/>
        </authorList>
    </citation>
    <scope>NUCLEOTIDE SEQUENCE</scope>
    <source>
        <strain evidence="2">NIES-1699</strain>
    </source>
</reference>
<keyword evidence="3" id="KW-1185">Reference proteome</keyword>
<dbReference type="InterPro" id="IPR021610">
    <property type="entry name" value="DUF3228"/>
</dbReference>
<dbReference type="PANTHER" id="PTHR38666:SF2">
    <property type="entry name" value="FLAGELLAR ASSOCIATED PROTEIN"/>
    <property type="match status" value="1"/>
</dbReference>
<evidence type="ECO:0000256" key="1">
    <source>
        <dbReference type="SAM" id="SignalP"/>
    </source>
</evidence>
<organism evidence="2 3">
    <name type="scientific">Chrysophaeum taylorii</name>
    <dbReference type="NCBI Taxonomy" id="2483200"/>
    <lineage>
        <taxon>Eukaryota</taxon>
        <taxon>Sar</taxon>
        <taxon>Stramenopiles</taxon>
        <taxon>Ochrophyta</taxon>
        <taxon>Pelagophyceae</taxon>
        <taxon>Pelagomonadales</taxon>
        <taxon>Pelagomonadaceae</taxon>
        <taxon>Chrysophaeum</taxon>
    </lineage>
</organism>
<dbReference type="EMBL" id="JAQMWT010000278">
    <property type="protein sequence ID" value="KAJ8606377.1"/>
    <property type="molecule type" value="Genomic_DNA"/>
</dbReference>
<dbReference type="PANTHER" id="PTHR38666">
    <property type="match status" value="1"/>
</dbReference>
<dbReference type="Pfam" id="PF11539">
    <property type="entry name" value="DUF3228"/>
    <property type="match status" value="1"/>
</dbReference>
<gene>
    <name evidence="2" type="ORF">CTAYLR_009321</name>
</gene>
<proteinExistence type="predicted"/>
<comment type="caution">
    <text evidence="2">The sequence shown here is derived from an EMBL/GenBank/DDBJ whole genome shotgun (WGS) entry which is preliminary data.</text>
</comment>
<dbReference type="Proteomes" id="UP001230188">
    <property type="component" value="Unassembled WGS sequence"/>
</dbReference>
<evidence type="ECO:0000313" key="2">
    <source>
        <dbReference type="EMBL" id="KAJ8606377.1"/>
    </source>
</evidence>
<feature type="signal peptide" evidence="1">
    <location>
        <begin position="1"/>
        <end position="17"/>
    </location>
</feature>
<feature type="chain" id="PRO_5042073823" evidence="1">
    <location>
        <begin position="18"/>
        <end position="220"/>
    </location>
</feature>
<dbReference type="Gene3D" id="3.30.2310.50">
    <property type="entry name" value="Protein of unknown function (DUF3228), domain 1"/>
    <property type="match status" value="2"/>
</dbReference>
<name>A0AAD7UI49_9STRA</name>
<evidence type="ECO:0000313" key="3">
    <source>
        <dbReference type="Proteomes" id="UP001230188"/>
    </source>
</evidence>
<keyword evidence="1" id="KW-0732">Signal</keyword>
<accession>A0AAD7UI49</accession>